<name>A0A9D1M8W1_9BACT</name>
<dbReference type="GO" id="GO:0032422">
    <property type="term" value="F:purine-rich negative regulatory element binding"/>
    <property type="evidence" value="ECO:0007669"/>
    <property type="project" value="InterPro"/>
</dbReference>
<dbReference type="EMBL" id="DVNA01000192">
    <property type="protein sequence ID" value="HIU55832.1"/>
    <property type="molecule type" value="Genomic_DNA"/>
</dbReference>
<evidence type="ECO:0000313" key="3">
    <source>
        <dbReference type="EMBL" id="HIU55832.1"/>
    </source>
</evidence>
<dbReference type="GO" id="GO:0000977">
    <property type="term" value="F:RNA polymerase II transcription regulatory region sequence-specific DNA binding"/>
    <property type="evidence" value="ECO:0007669"/>
    <property type="project" value="InterPro"/>
</dbReference>
<evidence type="ECO:0000256" key="1">
    <source>
        <dbReference type="ARBA" id="ARBA00009251"/>
    </source>
</evidence>
<accession>A0A9D1M8W1</accession>
<dbReference type="Gene3D" id="3.10.450.700">
    <property type="match status" value="1"/>
</dbReference>
<dbReference type="AlphaFoldDB" id="A0A9D1M8W1"/>
<organism evidence="3 4">
    <name type="scientific">Candidatus Gallibacteroides avistercoris</name>
    <dbReference type="NCBI Taxonomy" id="2840833"/>
    <lineage>
        <taxon>Bacteria</taxon>
        <taxon>Pseudomonadati</taxon>
        <taxon>Bacteroidota</taxon>
        <taxon>Bacteroidia</taxon>
        <taxon>Bacteroidales</taxon>
        <taxon>Bacteroidaceae</taxon>
        <taxon>Bacteroidaceae incertae sedis</taxon>
        <taxon>Candidatus Gallibacteroides</taxon>
    </lineage>
</organism>
<reference evidence="3" key="2">
    <citation type="journal article" date="2021" name="PeerJ">
        <title>Extensive microbial diversity within the chicken gut microbiome revealed by metagenomics and culture.</title>
        <authorList>
            <person name="Gilroy R."/>
            <person name="Ravi A."/>
            <person name="Getino M."/>
            <person name="Pursley I."/>
            <person name="Horton D.L."/>
            <person name="Alikhan N.F."/>
            <person name="Baker D."/>
            <person name="Gharbi K."/>
            <person name="Hall N."/>
            <person name="Watson M."/>
            <person name="Adriaenssens E.M."/>
            <person name="Foster-Nyarko E."/>
            <person name="Jarju S."/>
            <person name="Secka A."/>
            <person name="Antonio M."/>
            <person name="Oren A."/>
            <person name="Chaudhuri R.R."/>
            <person name="La Ragione R."/>
            <person name="Hildebrand F."/>
            <person name="Pallen M.J."/>
        </authorList>
    </citation>
    <scope>NUCLEOTIDE SEQUENCE</scope>
    <source>
        <strain evidence="3">CHK158-818</strain>
    </source>
</reference>
<sequence>MKKTENDIIFSKTIKAGKRIYYLDVKENRKGELFLVITESKQVTINTGDKPEQSFEKHKIFLYREDFNNFF</sequence>
<comment type="caution">
    <text evidence="3">The sequence shown here is derived from an EMBL/GenBank/DDBJ whole genome shotgun (WGS) entry which is preliminary data.</text>
</comment>
<feature type="non-terminal residue" evidence="3">
    <location>
        <position position="71"/>
    </location>
</feature>
<dbReference type="Pfam" id="PF11680">
    <property type="entry name" value="DUF3276"/>
    <property type="match status" value="1"/>
</dbReference>
<evidence type="ECO:0000256" key="2">
    <source>
        <dbReference type="ARBA" id="ARBA00023125"/>
    </source>
</evidence>
<dbReference type="Proteomes" id="UP000824112">
    <property type="component" value="Unassembled WGS sequence"/>
</dbReference>
<keyword evidence="2" id="KW-0238">DNA-binding</keyword>
<protein>
    <submittedName>
        <fullName evidence="3">DUF3276 family protein</fullName>
    </submittedName>
</protein>
<proteinExistence type="inferred from homology"/>
<reference evidence="3" key="1">
    <citation type="submission" date="2020-10" db="EMBL/GenBank/DDBJ databases">
        <authorList>
            <person name="Gilroy R."/>
        </authorList>
    </citation>
    <scope>NUCLEOTIDE SEQUENCE</scope>
    <source>
        <strain evidence="3">CHK158-818</strain>
    </source>
</reference>
<evidence type="ECO:0000313" key="4">
    <source>
        <dbReference type="Proteomes" id="UP000824112"/>
    </source>
</evidence>
<comment type="similarity">
    <text evidence="1">Belongs to the PUR DNA-binding protein family.</text>
</comment>
<dbReference type="InterPro" id="IPR006628">
    <property type="entry name" value="PUR-bd_fam"/>
</dbReference>
<gene>
    <name evidence="3" type="ORF">IAB03_08530</name>
</gene>